<evidence type="ECO:0000313" key="2">
    <source>
        <dbReference type="Proteomes" id="UP000310158"/>
    </source>
</evidence>
<dbReference type="EMBL" id="SGPL01000062">
    <property type="protein sequence ID" value="THH18847.1"/>
    <property type="molecule type" value="Genomic_DNA"/>
</dbReference>
<reference evidence="1 2" key="1">
    <citation type="submission" date="2019-02" db="EMBL/GenBank/DDBJ databases">
        <title>Genome sequencing of the rare red list fungi Bondarzewia mesenterica.</title>
        <authorList>
            <person name="Buettner E."/>
            <person name="Kellner H."/>
        </authorList>
    </citation>
    <scope>NUCLEOTIDE SEQUENCE [LARGE SCALE GENOMIC DNA]</scope>
    <source>
        <strain evidence="1 2">DSM 108281</strain>
    </source>
</reference>
<protein>
    <submittedName>
        <fullName evidence="1">Uncharacterized protein</fullName>
    </submittedName>
</protein>
<comment type="caution">
    <text evidence="1">The sequence shown here is derived from an EMBL/GenBank/DDBJ whole genome shotgun (WGS) entry which is preliminary data.</text>
</comment>
<dbReference type="AlphaFoldDB" id="A0A4S4M2U1"/>
<organism evidence="1 2">
    <name type="scientific">Bondarzewia mesenterica</name>
    <dbReference type="NCBI Taxonomy" id="1095465"/>
    <lineage>
        <taxon>Eukaryota</taxon>
        <taxon>Fungi</taxon>
        <taxon>Dikarya</taxon>
        <taxon>Basidiomycota</taxon>
        <taxon>Agaricomycotina</taxon>
        <taxon>Agaricomycetes</taxon>
        <taxon>Russulales</taxon>
        <taxon>Bondarzewiaceae</taxon>
        <taxon>Bondarzewia</taxon>
    </lineage>
</organism>
<keyword evidence="2" id="KW-1185">Reference proteome</keyword>
<dbReference type="OrthoDB" id="3168582at2759"/>
<sequence>MPETRRLLEAAAALSQALRANGVPHAFHGTLFTAIVANSPQADEIFCIVEGGSTHPFRRVRQAVAGKQDITITASPWSNRLHAKYHRCIPPIEIEILPAGEAGPRRLDALTVIVMSGVPFLSISEFVRAKLKTWLIRGSERDGQDIVYFVSRYWNSIDMNRIPEHDMSQFIESYGAAASGWAALKRKYGIATDGPGKFNDLGPARSSGMRNGVPSSIASLILALSILLT</sequence>
<gene>
    <name evidence="1" type="ORF">EW146_g2198</name>
</gene>
<dbReference type="Proteomes" id="UP000310158">
    <property type="component" value="Unassembled WGS sequence"/>
</dbReference>
<evidence type="ECO:0000313" key="1">
    <source>
        <dbReference type="EMBL" id="THH18847.1"/>
    </source>
</evidence>
<accession>A0A4S4M2U1</accession>
<proteinExistence type="predicted"/>
<name>A0A4S4M2U1_9AGAM</name>